<reference evidence="7 8" key="1">
    <citation type="submission" date="2016-05" db="EMBL/GenBank/DDBJ databases">
        <title>Nuclear genome of Blastocystis sp. subtype 1 NandII.</title>
        <authorList>
            <person name="Gentekaki E."/>
            <person name="Curtis B."/>
            <person name="Stairs C."/>
            <person name="Eme L."/>
            <person name="Herman E."/>
            <person name="Klimes V."/>
            <person name="Arias M.C."/>
            <person name="Elias M."/>
            <person name="Hilliou F."/>
            <person name="Klute M."/>
            <person name="Malik S.-B."/>
            <person name="Pightling A."/>
            <person name="Rachubinski R."/>
            <person name="Salas D."/>
            <person name="Schlacht A."/>
            <person name="Suga H."/>
            <person name="Archibald J."/>
            <person name="Ball S.G."/>
            <person name="Clark G."/>
            <person name="Dacks J."/>
            <person name="Van Der Giezen M."/>
            <person name="Tsaousis A."/>
            <person name="Roger A."/>
        </authorList>
    </citation>
    <scope>NUCLEOTIDE SEQUENCE [LARGE SCALE GENOMIC DNA]</scope>
    <source>
        <strain evidence="8">ATCC 50177 / NandII</strain>
    </source>
</reference>
<dbReference type="Pfam" id="PF04427">
    <property type="entry name" value="Brix"/>
    <property type="match status" value="1"/>
</dbReference>
<evidence type="ECO:0000313" key="7">
    <source>
        <dbReference type="EMBL" id="OAO13039.1"/>
    </source>
</evidence>
<comment type="similarity">
    <text evidence="2 4">Belongs to the RPF2 family.</text>
</comment>
<protein>
    <recommendedName>
        <fullName evidence="4">Ribosome production factor 2 homolog</fullName>
    </recommendedName>
    <alternativeName>
        <fullName evidence="4">Ribosome biogenesis protein RPF2 homolog</fullName>
    </alternativeName>
</protein>
<dbReference type="PANTHER" id="PTHR12728">
    <property type="entry name" value="BRIX DOMAIN CONTAINING PROTEIN"/>
    <property type="match status" value="1"/>
</dbReference>
<dbReference type="SMART" id="SM00879">
    <property type="entry name" value="Brix"/>
    <property type="match status" value="1"/>
</dbReference>
<sequence>MVKSAPHKVKPTKVAKTAKETRDAKKEAQPKVKKQKGYARRAVKRAEPKINENPKSAMFIRSTTTSQFVLNVMRDLLRFKKPYGKLMTKKNEIRPFEDINSLEFLSQKNDCSLFMVGSHSKKRPHNLIMGRMFNYQLLDMIELGVLDYKSIESFKSMKSQVGQKPMFLFQSDLWQYSERHMLVKNMILDFFRGEEVSTINLTGLSYVIAVTAIGDESDAKPKIFFRVYSTELKKVAGVCPRVELELMGPSLDLEIRRVHENTTQLKKVALLVPKTVKPTKVKNVTHNVFGEKIGRLHMTKQEVDKMQVRKIKALKILRKEREKKEKTEKKAKE</sequence>
<dbReference type="OrthoDB" id="407658at2759"/>
<dbReference type="EMBL" id="LXWW01000472">
    <property type="protein sequence ID" value="OAO13039.1"/>
    <property type="molecule type" value="Genomic_DNA"/>
</dbReference>
<organism evidence="7 8">
    <name type="scientific">Blastocystis sp. subtype 1 (strain ATCC 50177 / NandII)</name>
    <dbReference type="NCBI Taxonomy" id="478820"/>
    <lineage>
        <taxon>Eukaryota</taxon>
        <taxon>Sar</taxon>
        <taxon>Stramenopiles</taxon>
        <taxon>Bigyra</taxon>
        <taxon>Opalozoa</taxon>
        <taxon>Opalinata</taxon>
        <taxon>Blastocystidae</taxon>
        <taxon>Blastocystis</taxon>
    </lineage>
</organism>
<feature type="compositionally biased region" description="Basic residues" evidence="5">
    <location>
        <begin position="1"/>
        <end position="13"/>
    </location>
</feature>
<keyword evidence="3 4" id="KW-0539">Nucleus</keyword>
<comment type="caution">
    <text evidence="7">The sequence shown here is derived from an EMBL/GenBank/DDBJ whole genome shotgun (WGS) entry which is preliminary data.</text>
</comment>
<dbReference type="GO" id="GO:0000027">
    <property type="term" value="P:ribosomal large subunit assembly"/>
    <property type="evidence" value="ECO:0007669"/>
    <property type="project" value="InterPro"/>
</dbReference>
<evidence type="ECO:0000256" key="1">
    <source>
        <dbReference type="ARBA" id="ARBA00004604"/>
    </source>
</evidence>
<name>A0A196SAL2_BLAHN</name>
<evidence type="ECO:0000313" key="8">
    <source>
        <dbReference type="Proteomes" id="UP000078348"/>
    </source>
</evidence>
<feature type="compositionally biased region" description="Basic residues" evidence="5">
    <location>
        <begin position="31"/>
        <end position="43"/>
    </location>
</feature>
<evidence type="ECO:0000256" key="2">
    <source>
        <dbReference type="ARBA" id="ARBA00010782"/>
    </source>
</evidence>
<feature type="compositionally biased region" description="Basic and acidic residues" evidence="5">
    <location>
        <begin position="17"/>
        <end position="30"/>
    </location>
</feature>
<keyword evidence="8" id="KW-1185">Reference proteome</keyword>
<feature type="domain" description="Brix" evidence="6">
    <location>
        <begin position="55"/>
        <end position="264"/>
    </location>
</feature>
<evidence type="ECO:0000256" key="3">
    <source>
        <dbReference type="ARBA" id="ARBA00023242"/>
    </source>
</evidence>
<evidence type="ECO:0000256" key="4">
    <source>
        <dbReference type="RuleBase" id="RU367086"/>
    </source>
</evidence>
<evidence type="ECO:0000256" key="5">
    <source>
        <dbReference type="SAM" id="MobiDB-lite"/>
    </source>
</evidence>
<comment type="subcellular location">
    <subcellularLocation>
        <location evidence="1 4">Nucleus</location>
        <location evidence="1 4">Nucleolus</location>
    </subcellularLocation>
</comment>
<dbReference type="GO" id="GO:0019843">
    <property type="term" value="F:rRNA binding"/>
    <property type="evidence" value="ECO:0007669"/>
    <property type="project" value="UniProtKB-UniRule"/>
</dbReference>
<dbReference type="AlphaFoldDB" id="A0A196SAL2"/>
<dbReference type="STRING" id="478820.A0A196SAL2"/>
<dbReference type="PANTHER" id="PTHR12728:SF0">
    <property type="entry name" value="RIBOSOME PRODUCTION FACTOR 2 HOMOLOG"/>
    <property type="match status" value="1"/>
</dbReference>
<dbReference type="GO" id="GO:0000463">
    <property type="term" value="P:maturation of LSU-rRNA from tricistronic rRNA transcript (SSU-rRNA, 5.8S rRNA, LSU-rRNA)"/>
    <property type="evidence" value="ECO:0007669"/>
    <property type="project" value="TreeGrafter"/>
</dbReference>
<feature type="region of interest" description="Disordered" evidence="5">
    <location>
        <begin position="1"/>
        <end position="47"/>
    </location>
</feature>
<proteinExistence type="inferred from homology"/>
<evidence type="ECO:0000259" key="6">
    <source>
        <dbReference type="PROSITE" id="PS50833"/>
    </source>
</evidence>
<accession>A0A196SAL2</accession>
<dbReference type="InterPro" id="IPR007109">
    <property type="entry name" value="Brix"/>
</dbReference>
<gene>
    <name evidence="7" type="ORF">AV274_5256</name>
</gene>
<dbReference type="GO" id="GO:0005730">
    <property type="term" value="C:nucleolus"/>
    <property type="evidence" value="ECO:0007669"/>
    <property type="project" value="UniProtKB-SubCell"/>
</dbReference>
<dbReference type="PROSITE" id="PS50833">
    <property type="entry name" value="BRIX"/>
    <property type="match status" value="1"/>
</dbReference>
<dbReference type="InterPro" id="IPR039770">
    <property type="entry name" value="Rpf2"/>
</dbReference>
<dbReference type="Proteomes" id="UP000078348">
    <property type="component" value="Unassembled WGS sequence"/>
</dbReference>